<accession>A0ABY8TIJ0</accession>
<sequence>MPVRRVPSSYALDLTRGNVLMLEQLLGPESAMSVARLKRRVGLLPPIRPPRPHVCSRPAGSDAYAAEEEEEEEEEAVAGMAAGTAAAGAHSGMKVPGRARSVSVGGGRPAGVARLEQQSTRVRAAFKLDKIGHKLPAGSFWRVADPVGKEFKDSMEYLLRAMFSDVPRRHHQHQHHRSSPRNTAAAAGGAAGAAEGAGPEGAAAAPAAAEVVTCVPEKRALHVEVALKRLRMPPAALAAAINLLNTEQLKPDDMATIRSILPKPEELQAVRDAKQEAEQKFAAAVGNSPRTPAAAAAGAAAAAVLVTPSTLSPRLGIVEAAFHALGGVELLQAKMRAMEFRYDVDAVASMVSDYTADIGRSLDALRLSGSLQYLLAFVRDVANTMNRAGPKGPLEGFKLESLARLQSTKMSGSTDLNLLHYIVAHMSAVLPGVLALDGEREAFRAACRRGTFDAVSVRIRTLLDTQKKLNKDLAQAKELQQRNSQQQQPAAAAAAADSPQAAAGGASSTGNRSEAPRTPAVGVASSSDGAGGSSSSSSNSSIASHNTYVARLSELLESSAPKVDRLQRQLEDVITKFRWIAEYYSEDVKGQAWKQQPVSFLTHFLELLDAIASTMKDSGRLARVTAMLADYVETQKSWHQQQAEQQAQAQLQELAAAEARAVQQAAEDEEERSRQALLQQQQLLREHAAKPLALSRGSAAHIGAIHHKFLTSEAAQKVAESNQEVAAKLKALKEKRGGQTTLTATAFPVKVYPKYSAADIEEHNEAIAIFLYGCNQPLSLVEHPDFQQMVFTLAPHMKGKLIARKALATTMLDKVYGKTQSKVEGFLQEQQYVATSTDAWSSSHNAGAHVLNYFNRKALIRDGAVRDAEDFAAYVKWLDSLNDEEEQEKQQQQQQEQQ</sequence>
<dbReference type="SUPFAM" id="SSF101447">
    <property type="entry name" value="Formin homology 2 domain (FH2 domain)"/>
    <property type="match status" value="1"/>
</dbReference>
<dbReference type="Pfam" id="PF02181">
    <property type="entry name" value="FH2"/>
    <property type="match status" value="1"/>
</dbReference>
<feature type="compositionally biased region" description="Low complexity" evidence="3">
    <location>
        <begin position="180"/>
        <end position="199"/>
    </location>
</feature>
<proteinExistence type="inferred from homology"/>
<dbReference type="Proteomes" id="UP001244341">
    <property type="component" value="Chromosome 1b"/>
</dbReference>
<dbReference type="InterPro" id="IPR051144">
    <property type="entry name" value="Formin_homology_domain"/>
</dbReference>
<evidence type="ECO:0000256" key="2">
    <source>
        <dbReference type="SAM" id="Coils"/>
    </source>
</evidence>
<protein>
    <recommendedName>
        <fullName evidence="4">FH2 domain-containing protein</fullName>
    </recommendedName>
</protein>
<feature type="compositionally biased region" description="Basic residues" evidence="3">
    <location>
        <begin position="168"/>
        <end position="179"/>
    </location>
</feature>
<evidence type="ECO:0000259" key="4">
    <source>
        <dbReference type="PROSITE" id="PS51444"/>
    </source>
</evidence>
<comment type="similarity">
    <text evidence="1">Belongs to the formin-like family. Class-II subfamily.</text>
</comment>
<gene>
    <name evidence="5" type="ORF">OEZ85_008252</name>
</gene>
<feature type="domain" description="FH2" evidence="4">
    <location>
        <begin position="113"/>
        <end position="637"/>
    </location>
</feature>
<reference evidence="5 6" key="1">
    <citation type="submission" date="2023-05" db="EMBL/GenBank/DDBJ databases">
        <title>A 100% complete, gapless, phased diploid assembly of the Scenedesmus obliquus UTEX 3031 genome.</title>
        <authorList>
            <person name="Biondi T.C."/>
            <person name="Hanschen E.R."/>
            <person name="Kwon T."/>
            <person name="Eng W."/>
            <person name="Kruse C.P.S."/>
            <person name="Koehler S.I."/>
            <person name="Kunde Y."/>
            <person name="Gleasner C.D."/>
            <person name="You Mak K.T."/>
            <person name="Polle J."/>
            <person name="Hovde B.T."/>
            <person name="Starkenburg S.R."/>
        </authorList>
    </citation>
    <scope>NUCLEOTIDE SEQUENCE [LARGE SCALE GENOMIC DNA]</scope>
    <source>
        <strain evidence="5 6">DOE0152z</strain>
    </source>
</reference>
<feature type="compositionally biased region" description="Low complexity" evidence="3">
    <location>
        <begin position="484"/>
        <end position="508"/>
    </location>
</feature>
<dbReference type="Gene3D" id="1.20.58.2220">
    <property type="entry name" value="Formin, FH2 domain"/>
    <property type="match status" value="1"/>
</dbReference>
<dbReference type="PROSITE" id="PS51444">
    <property type="entry name" value="FH2"/>
    <property type="match status" value="1"/>
</dbReference>
<dbReference type="InterPro" id="IPR015425">
    <property type="entry name" value="FH2_Formin"/>
</dbReference>
<feature type="region of interest" description="Disordered" evidence="3">
    <location>
        <begin position="167"/>
        <end position="199"/>
    </location>
</feature>
<dbReference type="EMBL" id="CP126208">
    <property type="protein sequence ID" value="WIA08830.1"/>
    <property type="molecule type" value="Genomic_DNA"/>
</dbReference>
<feature type="compositionally biased region" description="Low complexity" evidence="3">
    <location>
        <begin position="87"/>
        <end position="103"/>
    </location>
</feature>
<organism evidence="5 6">
    <name type="scientific">Tetradesmus obliquus</name>
    <name type="common">Green alga</name>
    <name type="synonym">Acutodesmus obliquus</name>
    <dbReference type="NCBI Taxonomy" id="3088"/>
    <lineage>
        <taxon>Eukaryota</taxon>
        <taxon>Viridiplantae</taxon>
        <taxon>Chlorophyta</taxon>
        <taxon>core chlorophytes</taxon>
        <taxon>Chlorophyceae</taxon>
        <taxon>CS clade</taxon>
        <taxon>Sphaeropleales</taxon>
        <taxon>Scenedesmaceae</taxon>
        <taxon>Tetradesmus</taxon>
    </lineage>
</organism>
<feature type="region of interest" description="Disordered" evidence="3">
    <location>
        <begin position="87"/>
        <end position="109"/>
    </location>
</feature>
<feature type="coiled-coil region" evidence="2">
    <location>
        <begin position="640"/>
        <end position="686"/>
    </location>
</feature>
<evidence type="ECO:0000256" key="1">
    <source>
        <dbReference type="ARBA" id="ARBA00006468"/>
    </source>
</evidence>
<evidence type="ECO:0000313" key="6">
    <source>
        <dbReference type="Proteomes" id="UP001244341"/>
    </source>
</evidence>
<feature type="region of interest" description="Disordered" evidence="3">
    <location>
        <begin position="476"/>
        <end position="543"/>
    </location>
</feature>
<dbReference type="PANTHER" id="PTHR45733">
    <property type="entry name" value="FORMIN-J"/>
    <property type="match status" value="1"/>
</dbReference>
<dbReference type="InterPro" id="IPR042201">
    <property type="entry name" value="FH2_Formin_sf"/>
</dbReference>
<name>A0ABY8TIJ0_TETOB</name>
<evidence type="ECO:0000256" key="3">
    <source>
        <dbReference type="SAM" id="MobiDB-lite"/>
    </source>
</evidence>
<evidence type="ECO:0000313" key="5">
    <source>
        <dbReference type="EMBL" id="WIA08830.1"/>
    </source>
</evidence>
<feature type="compositionally biased region" description="Low complexity" evidence="3">
    <location>
        <begin position="520"/>
        <end position="543"/>
    </location>
</feature>
<keyword evidence="6" id="KW-1185">Reference proteome</keyword>
<keyword evidence="2" id="KW-0175">Coiled coil</keyword>